<comment type="caution">
    <text evidence="1">The sequence shown here is derived from an EMBL/GenBank/DDBJ whole genome shotgun (WGS) entry which is preliminary data.</text>
</comment>
<dbReference type="Proteomes" id="UP000630923">
    <property type="component" value="Unassembled WGS sequence"/>
</dbReference>
<accession>A0A919AKP5</accession>
<organism evidence="1 2">
    <name type="scientific">Kordiimonas sediminis</name>
    <dbReference type="NCBI Taxonomy" id="1735581"/>
    <lineage>
        <taxon>Bacteria</taxon>
        <taxon>Pseudomonadati</taxon>
        <taxon>Pseudomonadota</taxon>
        <taxon>Alphaproteobacteria</taxon>
        <taxon>Kordiimonadales</taxon>
        <taxon>Kordiimonadaceae</taxon>
        <taxon>Kordiimonas</taxon>
    </lineage>
</organism>
<dbReference type="EMBL" id="BNCI01000001">
    <property type="protein sequence ID" value="GHF13124.1"/>
    <property type="molecule type" value="Genomic_DNA"/>
</dbReference>
<reference evidence="1" key="2">
    <citation type="submission" date="2020-09" db="EMBL/GenBank/DDBJ databases">
        <authorList>
            <person name="Sun Q."/>
            <person name="Kim S."/>
        </authorList>
    </citation>
    <scope>NUCLEOTIDE SEQUENCE</scope>
    <source>
        <strain evidence="1">KCTC 42590</strain>
    </source>
</reference>
<dbReference type="AlphaFoldDB" id="A0A919AKP5"/>
<evidence type="ECO:0000313" key="1">
    <source>
        <dbReference type="EMBL" id="GHF13124.1"/>
    </source>
</evidence>
<name>A0A919AKP5_9PROT</name>
<reference evidence="1" key="1">
    <citation type="journal article" date="2014" name="Int. J. Syst. Evol. Microbiol.">
        <title>Complete genome sequence of Corynebacterium casei LMG S-19264T (=DSM 44701T), isolated from a smear-ripened cheese.</title>
        <authorList>
            <consortium name="US DOE Joint Genome Institute (JGI-PGF)"/>
            <person name="Walter F."/>
            <person name="Albersmeier A."/>
            <person name="Kalinowski J."/>
            <person name="Ruckert C."/>
        </authorList>
    </citation>
    <scope>NUCLEOTIDE SEQUENCE</scope>
    <source>
        <strain evidence="1">KCTC 42590</strain>
    </source>
</reference>
<keyword evidence="2" id="KW-1185">Reference proteome</keyword>
<proteinExistence type="predicted"/>
<evidence type="ECO:0000313" key="2">
    <source>
        <dbReference type="Proteomes" id="UP000630923"/>
    </source>
</evidence>
<protein>
    <submittedName>
        <fullName evidence="1">Uncharacterized protein</fullName>
    </submittedName>
</protein>
<gene>
    <name evidence="1" type="ORF">GCM10017044_03880</name>
</gene>
<sequence length="71" mass="8088">MIGSFLFALRQTQTPERVLLYHILVQLETVTPVQTPQTTIPVIRRHTIFPKTVAHTAICLVSKHHCRLDGN</sequence>